<dbReference type="PANTHER" id="PTHR34512">
    <property type="entry name" value="CELL SURFACE PROTEIN"/>
    <property type="match status" value="1"/>
</dbReference>
<accession>A0A6G9J3U0</accession>
<dbReference type="EMBL" id="JACICZ010000011">
    <property type="protein sequence ID" value="MBB3869761.1"/>
    <property type="molecule type" value="Genomic_DNA"/>
</dbReference>
<evidence type="ECO:0000313" key="1">
    <source>
        <dbReference type="EMBL" id="MBB3869761.1"/>
    </source>
</evidence>
<proteinExistence type="predicted"/>
<dbReference type="AlphaFoldDB" id="A0A6G9J3U0"/>
<keyword evidence="2" id="KW-1185">Reference proteome</keyword>
<dbReference type="Gene3D" id="2.130.10.10">
    <property type="entry name" value="YVTN repeat-like/Quinoprotein amine dehydrogenase"/>
    <property type="match status" value="2"/>
</dbReference>
<dbReference type="InterPro" id="IPR015943">
    <property type="entry name" value="WD40/YVTN_repeat-like_dom_sf"/>
</dbReference>
<dbReference type="SUPFAM" id="SSF50998">
    <property type="entry name" value="Quinoprotein alcohol dehydrogenase-like"/>
    <property type="match status" value="1"/>
</dbReference>
<protein>
    <submittedName>
        <fullName evidence="1">Uncharacterized protein</fullName>
    </submittedName>
</protein>
<dbReference type="PANTHER" id="PTHR34512:SF30">
    <property type="entry name" value="OUTER MEMBRANE PROTEIN ASSEMBLY FACTOR BAMB"/>
    <property type="match status" value="1"/>
</dbReference>
<comment type="caution">
    <text evidence="1">The sequence shown here is derived from an EMBL/GenBank/DDBJ whole genome shotgun (WGS) entry which is preliminary data.</text>
</comment>
<dbReference type="RefSeq" id="WP_062755346.1">
    <property type="nucleotide sequence ID" value="NZ_BDAQ01000010.1"/>
</dbReference>
<reference evidence="1 2" key="1">
    <citation type="submission" date="2020-08" db="EMBL/GenBank/DDBJ databases">
        <title>Genomic Encyclopedia of Type Strains, Phase IV (KMG-IV): sequencing the most valuable type-strain genomes for metagenomic binning, comparative biology and taxonomic classification.</title>
        <authorList>
            <person name="Goeker M."/>
        </authorList>
    </citation>
    <scope>NUCLEOTIDE SEQUENCE [LARGE SCALE GENOMIC DNA]</scope>
    <source>
        <strain evidence="1 2">DSM 14590</strain>
    </source>
</reference>
<name>A0A6G9J3U0_9BACL</name>
<dbReference type="InterPro" id="IPR011047">
    <property type="entry name" value="Quinoprotein_ADH-like_sf"/>
</dbReference>
<dbReference type="Proteomes" id="UP000613002">
    <property type="component" value="Unassembled WGS sequence"/>
</dbReference>
<organism evidence="1 2">
    <name type="scientific">Parageobacillus toebii NBRC 107807</name>
    <dbReference type="NCBI Taxonomy" id="1223503"/>
    <lineage>
        <taxon>Bacteria</taxon>
        <taxon>Bacillati</taxon>
        <taxon>Bacillota</taxon>
        <taxon>Bacilli</taxon>
        <taxon>Bacillales</taxon>
        <taxon>Anoxybacillaceae</taxon>
        <taxon>Parageobacillus</taxon>
    </lineage>
</organism>
<evidence type="ECO:0000313" key="2">
    <source>
        <dbReference type="Proteomes" id="UP000613002"/>
    </source>
</evidence>
<gene>
    <name evidence="1" type="ORF">HNR78_002658</name>
</gene>
<sequence>MGIFDSIKKLFSNSFVKEPNSAPMINSERHSTTIKQSEYFNFVKKNKFRRLSTVQLQMSSQPTWNSFFSVSKTNAKLIGFETRSRRKFRHLYHNQDLLVVEAAGTIEIITKEQVQQITLKETALEKMNPVAANHMGVLLHNKEKVAFVHYSNKQAVVYEFQWQPFRFVIGDNFWLAGTRETYDGPGELYCFDFNGDLKWGISFKEKIATMFGELSFMPYLLEVSTDSTDIFVSSMDRLYRLDINGNLKARIAISELKEKELQQKQEELQRELSVPPKTEEEAISMFAKQLAAQFSMGLERMTFNSPFSGFAHDPKTDMLFILEEKGRVSAWDSSGKLKWINTFKNEGRYISWIDDKLVISFQSGETFWLNRDGKFIYGAKLPKQASTIQLIPNQEKYLVVCEDNRLYELHKDTGNLITGSEGHPGMELFTLSGRNVFFDGGVNSQGYFWLAPENHQWYHFEAKTFTDVDKTDIKSDVAPEITATKEFSKKWEIKSNKGWFGSRVIDIKNQRVYAIEEGPRKSFDELRNAPDKVREKDRLSHNLVCFDFDGNIIWKNHIYSTMWSLFLSPDGEVLFTSIPSGEEITYLPGYIVTFSKDGQQLDKFKVDAHGFYLDFISEDRGIVHFAFERGEKSATGIFERDRKGKWKLKINKPDAEGEEQNVFSAGLNNVELPNFKLKRTDKKKYELESLVNKKELKLSAAIYEAYETSENNIVLRIGTRLVSFYNKNIEKVLEIKEQENIQSVTVGTNSLVIVTKGEVKGYNYKGEVIWRYSPLPKAFESSVTWIPNKNIYLWVVSNNLETIVAAITEDGTVLKSHSFNKNNYHRSILVYPEESCFVAQTNEVIQCYSI</sequence>